<name>A0A1U9LC53_9PROT</name>
<dbReference type="GO" id="GO:0006146">
    <property type="term" value="P:adenine catabolic process"/>
    <property type="evidence" value="ECO:0007669"/>
    <property type="project" value="InterPro"/>
</dbReference>
<evidence type="ECO:0000259" key="8">
    <source>
        <dbReference type="Pfam" id="PF13382"/>
    </source>
</evidence>
<reference evidence="9 10" key="1">
    <citation type="submission" date="2016-03" db="EMBL/GenBank/DDBJ databases">
        <title>Acetic acid bacteria sequencing.</title>
        <authorList>
            <person name="Brandt J."/>
            <person name="Jakob F."/>
            <person name="Vogel R.F."/>
        </authorList>
    </citation>
    <scope>NUCLEOTIDE SEQUENCE [LARGE SCALE GENOMIC DNA]</scope>
    <source>
        <strain evidence="9 10">TMW2.1084</strain>
    </source>
</reference>
<evidence type="ECO:0000313" key="9">
    <source>
        <dbReference type="EMBL" id="AQT03900.1"/>
    </source>
</evidence>
<comment type="cofactor">
    <cofactor evidence="6">
        <name>Mn(2+)</name>
        <dbReference type="ChEBI" id="CHEBI:29035"/>
    </cofactor>
</comment>
<feature type="domain" description="Amidohydrolase-related" evidence="7">
    <location>
        <begin position="78"/>
        <end position="360"/>
    </location>
</feature>
<evidence type="ECO:0000256" key="6">
    <source>
        <dbReference type="HAMAP-Rule" id="MF_01518"/>
    </source>
</evidence>
<evidence type="ECO:0000256" key="1">
    <source>
        <dbReference type="ARBA" id="ARBA00006773"/>
    </source>
</evidence>
<dbReference type="Pfam" id="PF13382">
    <property type="entry name" value="Adenine_deam_C"/>
    <property type="match status" value="1"/>
</dbReference>
<dbReference type="Proteomes" id="UP000189055">
    <property type="component" value="Chromosome"/>
</dbReference>
<evidence type="ECO:0000256" key="3">
    <source>
        <dbReference type="ARBA" id="ARBA00022801"/>
    </source>
</evidence>
<evidence type="ECO:0000256" key="5">
    <source>
        <dbReference type="ARBA" id="ARBA00047720"/>
    </source>
</evidence>
<comment type="catalytic activity">
    <reaction evidence="5 6">
        <text>adenine + H2O + H(+) = hypoxanthine + NH4(+)</text>
        <dbReference type="Rhea" id="RHEA:23688"/>
        <dbReference type="ChEBI" id="CHEBI:15377"/>
        <dbReference type="ChEBI" id="CHEBI:15378"/>
        <dbReference type="ChEBI" id="CHEBI:16708"/>
        <dbReference type="ChEBI" id="CHEBI:17368"/>
        <dbReference type="ChEBI" id="CHEBI:28938"/>
        <dbReference type="EC" id="3.5.4.2"/>
    </reaction>
</comment>
<dbReference type="RefSeq" id="WP_077929841.1">
    <property type="nucleotide sequence ID" value="NZ_CP014687.1"/>
</dbReference>
<dbReference type="InterPro" id="IPR032466">
    <property type="entry name" value="Metal_Hydrolase"/>
</dbReference>
<accession>A0A1U9LC53</accession>
<dbReference type="InterPro" id="IPR026912">
    <property type="entry name" value="Adenine_deam_C"/>
</dbReference>
<dbReference type="GO" id="GO:0000034">
    <property type="term" value="F:adenine deaminase activity"/>
    <property type="evidence" value="ECO:0007669"/>
    <property type="project" value="UniProtKB-UniRule"/>
</dbReference>
<keyword evidence="4 6" id="KW-0464">Manganese</keyword>
<dbReference type="SUPFAM" id="SSF51556">
    <property type="entry name" value="Metallo-dependent hydrolases"/>
    <property type="match status" value="1"/>
</dbReference>
<dbReference type="InterPro" id="IPR006680">
    <property type="entry name" value="Amidohydro-rel"/>
</dbReference>
<dbReference type="AlphaFoldDB" id="A0A1U9LC53"/>
<gene>
    <name evidence="6" type="primary">ade</name>
    <name evidence="9" type="ORF">A0U91_01410</name>
</gene>
<dbReference type="STRING" id="1076596.A0U91_01410"/>
<dbReference type="PANTHER" id="PTHR11113:SF2">
    <property type="entry name" value="ADENINE DEAMINASE"/>
    <property type="match status" value="1"/>
</dbReference>
<dbReference type="EMBL" id="CP014687">
    <property type="protein sequence ID" value="AQT03900.1"/>
    <property type="molecule type" value="Genomic_DNA"/>
</dbReference>
<dbReference type="Pfam" id="PF01979">
    <property type="entry name" value="Amidohydro_1"/>
    <property type="match status" value="1"/>
</dbReference>
<dbReference type="PANTHER" id="PTHR11113">
    <property type="entry name" value="N-ACETYLGLUCOSAMINE-6-PHOSPHATE DEACETYLASE"/>
    <property type="match status" value="1"/>
</dbReference>
<dbReference type="Gene3D" id="2.30.40.10">
    <property type="entry name" value="Urease, subunit C, domain 1"/>
    <property type="match status" value="1"/>
</dbReference>
<comment type="similarity">
    <text evidence="1 6">Belongs to the metallo-dependent hydrolases superfamily. Adenine deaminase family.</text>
</comment>
<dbReference type="KEGG" id="aper:A0U91_01410"/>
<evidence type="ECO:0000313" key="10">
    <source>
        <dbReference type="Proteomes" id="UP000189055"/>
    </source>
</evidence>
<dbReference type="InterPro" id="IPR006679">
    <property type="entry name" value="Adenine_deam"/>
</dbReference>
<keyword evidence="3 6" id="KW-0378">Hydrolase</keyword>
<dbReference type="HAMAP" id="MF_01518">
    <property type="entry name" value="Adenine_deamin"/>
    <property type="match status" value="1"/>
</dbReference>
<protein>
    <recommendedName>
        <fullName evidence="2 6">Adenine deaminase</fullName>
        <shortName evidence="6">Adenase</shortName>
        <shortName evidence="6">Adenine aminase</shortName>
        <ecNumber evidence="2 6">3.5.4.2</ecNumber>
    </recommendedName>
</protein>
<sequence length="591" mass="62945">MVDVTCSLAEPELRRRAVDAACGRAPFDILLCNGRVADVATGELRYADVGLVGPLIASMHPAGERQDATKQFDLKGAILAPGLIDSHVHIESSMVTPRIYAQTVVPQGTTTICWDPHEIGNVSGLPGVRWAIEASKGLPLRILVEAPSCVPSAPGLERSGADFDATAMAEMLSWPEIIGVAEVMDMRGVVNNAPRITAIVNAGLKSGKLVCGHARNLAGENLQAFMAAGIESDHELTSKTDILEKLRSGMTLELRVSHENILPEAVAAFEELGMVPQTVTLCTDDVFPDDLLRRGGMVHHLRCLVALGMNSLDVLRCATLNTAQRLERRDLGLVAAGRRADLVVFDNLTDFTPLEVFASGVHVASRGTLLTTLPPELPGMPVNTVKRTPVTSSDFKIPHTEKSKVKIRTVSTPRTTHWGEREIDLKDGYLILPPDTALMAVFNRYGDNSPPGLGVLEGWGDWSATIGTTILHDSHNLAVFGRDPEEMARVANTLIASGGGMAVAKADKHLVHVALPVCGLLSPENLEIVSKHFADVRDAAATATTWNGPTSMIKLVTGASLACNPGPHVTDLGIADGMTGDVFSTMVLGDA</sequence>
<dbReference type="EC" id="3.5.4.2" evidence="2 6"/>
<dbReference type="Gene3D" id="3.20.20.140">
    <property type="entry name" value="Metal-dependent hydrolases"/>
    <property type="match status" value="1"/>
</dbReference>
<evidence type="ECO:0000259" key="7">
    <source>
        <dbReference type="Pfam" id="PF01979"/>
    </source>
</evidence>
<evidence type="ECO:0000256" key="2">
    <source>
        <dbReference type="ARBA" id="ARBA00012782"/>
    </source>
</evidence>
<proteinExistence type="inferred from homology"/>
<dbReference type="InterPro" id="IPR011059">
    <property type="entry name" value="Metal-dep_hydrolase_composite"/>
</dbReference>
<organism evidence="9 10">
    <name type="scientific">Acetobacter persici</name>
    <dbReference type="NCBI Taxonomy" id="1076596"/>
    <lineage>
        <taxon>Bacteria</taxon>
        <taxon>Pseudomonadati</taxon>
        <taxon>Pseudomonadota</taxon>
        <taxon>Alphaproteobacteria</taxon>
        <taxon>Acetobacterales</taxon>
        <taxon>Acetobacteraceae</taxon>
        <taxon>Acetobacter</taxon>
    </lineage>
</organism>
<feature type="domain" description="Adenine deaminase C-terminal" evidence="8">
    <location>
        <begin position="416"/>
        <end position="579"/>
    </location>
</feature>
<dbReference type="SUPFAM" id="SSF51338">
    <property type="entry name" value="Composite domain of metallo-dependent hydrolases"/>
    <property type="match status" value="1"/>
</dbReference>
<evidence type="ECO:0000256" key="4">
    <source>
        <dbReference type="ARBA" id="ARBA00023211"/>
    </source>
</evidence>